<evidence type="ECO:0008006" key="11">
    <source>
        <dbReference type="Google" id="ProtNLM"/>
    </source>
</evidence>
<feature type="transmembrane region" description="Helical" evidence="8">
    <location>
        <begin position="301"/>
        <end position="318"/>
    </location>
</feature>
<feature type="transmembrane region" description="Helical" evidence="8">
    <location>
        <begin position="178"/>
        <end position="203"/>
    </location>
</feature>
<evidence type="ECO:0000256" key="8">
    <source>
        <dbReference type="SAM" id="Phobius"/>
    </source>
</evidence>
<keyword evidence="3" id="KW-0808">Transferase</keyword>
<dbReference type="RefSeq" id="WP_063708239.1">
    <property type="nucleotide sequence ID" value="NZ_LUUB01000115.1"/>
</dbReference>
<dbReference type="OrthoDB" id="7679563at2"/>
<feature type="transmembrane region" description="Helical" evidence="8">
    <location>
        <begin position="324"/>
        <end position="340"/>
    </location>
</feature>
<dbReference type="GO" id="GO:0005886">
    <property type="term" value="C:plasma membrane"/>
    <property type="evidence" value="ECO:0007669"/>
    <property type="project" value="UniProtKB-SubCell"/>
</dbReference>
<evidence type="ECO:0000256" key="1">
    <source>
        <dbReference type="ARBA" id="ARBA00004651"/>
    </source>
</evidence>
<dbReference type="GO" id="GO:0016758">
    <property type="term" value="F:hexosyltransferase activity"/>
    <property type="evidence" value="ECO:0007669"/>
    <property type="project" value="InterPro"/>
</dbReference>
<reference evidence="9 10" key="1">
    <citation type="submission" date="2016-03" db="EMBL/GenBank/DDBJ databases">
        <title>Draft Genome Sequence of the Strain BR 10245 (Bradyrhizobium sp.) isolated from nodules of Centrolobium paraense.</title>
        <authorList>
            <person name="Simoes-Araujo J.L.Sr."/>
            <person name="Barauna A.C."/>
            <person name="Silva K."/>
            <person name="Zilli J.E."/>
        </authorList>
    </citation>
    <scope>NUCLEOTIDE SEQUENCE [LARGE SCALE GENOMIC DNA]</scope>
    <source>
        <strain evidence="9 10">BR 10245</strain>
    </source>
</reference>
<feature type="transmembrane region" description="Helical" evidence="8">
    <location>
        <begin position="347"/>
        <end position="367"/>
    </location>
</feature>
<evidence type="ECO:0000256" key="4">
    <source>
        <dbReference type="ARBA" id="ARBA00022692"/>
    </source>
</evidence>
<accession>A0A176YAD4</accession>
<feature type="transmembrane region" description="Helical" evidence="8">
    <location>
        <begin position="379"/>
        <end position="401"/>
    </location>
</feature>
<dbReference type="EMBL" id="LUUB01000115">
    <property type="protein sequence ID" value="OAE99867.1"/>
    <property type="molecule type" value="Genomic_DNA"/>
</dbReference>
<evidence type="ECO:0000256" key="2">
    <source>
        <dbReference type="ARBA" id="ARBA00022475"/>
    </source>
</evidence>
<evidence type="ECO:0000256" key="3">
    <source>
        <dbReference type="ARBA" id="ARBA00022679"/>
    </source>
</evidence>
<protein>
    <recommendedName>
        <fullName evidence="11">DUF2029 domain-containing protein</fullName>
    </recommendedName>
</protein>
<comment type="similarity">
    <text evidence="7">Belongs to the glycosyltransferase 87 family.</text>
</comment>
<organism evidence="9 10">
    <name type="scientific">Bradyrhizobium centrolobii</name>
    <dbReference type="NCBI Taxonomy" id="1505087"/>
    <lineage>
        <taxon>Bacteria</taxon>
        <taxon>Pseudomonadati</taxon>
        <taxon>Pseudomonadota</taxon>
        <taxon>Alphaproteobacteria</taxon>
        <taxon>Hyphomicrobiales</taxon>
        <taxon>Nitrobacteraceae</taxon>
        <taxon>Bradyrhizobium</taxon>
    </lineage>
</organism>
<gene>
    <name evidence="9" type="ORF">AYJ54_32335</name>
</gene>
<name>A0A176YAD4_9BRAD</name>
<evidence type="ECO:0000256" key="7">
    <source>
        <dbReference type="ARBA" id="ARBA00024033"/>
    </source>
</evidence>
<feature type="transmembrane region" description="Helical" evidence="8">
    <location>
        <begin position="210"/>
        <end position="236"/>
    </location>
</feature>
<keyword evidence="4 8" id="KW-0812">Transmembrane</keyword>
<comment type="caution">
    <text evidence="9">The sequence shown here is derived from an EMBL/GenBank/DDBJ whole genome shotgun (WGS) entry which is preliminary data.</text>
</comment>
<comment type="subcellular location">
    <subcellularLocation>
        <location evidence="1">Cell membrane</location>
        <topology evidence="1">Multi-pass membrane protein</topology>
    </subcellularLocation>
</comment>
<keyword evidence="6 8" id="KW-0472">Membrane</keyword>
<dbReference type="InterPro" id="IPR018584">
    <property type="entry name" value="GT87"/>
</dbReference>
<evidence type="ECO:0000256" key="5">
    <source>
        <dbReference type="ARBA" id="ARBA00022989"/>
    </source>
</evidence>
<keyword evidence="5 8" id="KW-1133">Transmembrane helix</keyword>
<feature type="transmembrane region" description="Helical" evidence="8">
    <location>
        <begin position="18"/>
        <end position="36"/>
    </location>
</feature>
<feature type="transmembrane region" description="Helical" evidence="8">
    <location>
        <begin position="273"/>
        <end position="294"/>
    </location>
</feature>
<evidence type="ECO:0000313" key="9">
    <source>
        <dbReference type="EMBL" id="OAE99867.1"/>
    </source>
</evidence>
<evidence type="ECO:0000313" key="10">
    <source>
        <dbReference type="Proteomes" id="UP000076959"/>
    </source>
</evidence>
<feature type="transmembrane region" description="Helical" evidence="8">
    <location>
        <begin position="101"/>
        <end position="129"/>
    </location>
</feature>
<evidence type="ECO:0000256" key="6">
    <source>
        <dbReference type="ARBA" id="ARBA00023136"/>
    </source>
</evidence>
<dbReference type="AlphaFoldDB" id="A0A176YAD4"/>
<sequence>MLTETLEQIQFLPSKRAIYVRVIFAGLAAMVLFKGVRFFESGFWYDNQAADFSAFHIVAQRIWLGDLDLTYQFSQFARMQAESSGGATSFMPWTYPPQFDLLLAPFGFLPGWAAYSLFTAATLAAYLMTLRAVAGKHLAQVLVISFPAIAITIGCGQNGFLTGALIGLVCLNVERRQVLAGLALGAMVMKPHLAVAAGVYMLLTRRWTAIATAAIVVVTSALASTLAFGPQIWIAWLGAIKESAGYLEQGLYPLYRMISVYASLHKSGLPPALAFWGQMAVACLALAAVALAVLRGPSTRFALGVVAIASVMISPYAYDYDLPIVGIGLALLLPDLFILASVRERNVVYGLILIVNSYGLLQSARLAQEHATAEDLDRYFTPAVAGVGLLAVLAMLLRILLRGTKIAKAALRDEPADLLPRAVRVLE</sequence>
<dbReference type="STRING" id="1505087.AYJ54_32335"/>
<proteinExistence type="inferred from homology"/>
<keyword evidence="10" id="KW-1185">Reference proteome</keyword>
<feature type="transmembrane region" description="Helical" evidence="8">
    <location>
        <begin position="141"/>
        <end position="166"/>
    </location>
</feature>
<dbReference type="Pfam" id="PF09594">
    <property type="entry name" value="GT87"/>
    <property type="match status" value="1"/>
</dbReference>
<keyword evidence="2" id="KW-1003">Cell membrane</keyword>
<dbReference type="Proteomes" id="UP000076959">
    <property type="component" value="Unassembled WGS sequence"/>
</dbReference>